<dbReference type="GO" id="GO:0005886">
    <property type="term" value="C:plasma membrane"/>
    <property type="evidence" value="ECO:0007669"/>
    <property type="project" value="UniProtKB-SubCell"/>
</dbReference>
<keyword evidence="6 7" id="KW-0472">Membrane</keyword>
<evidence type="ECO:0000256" key="2">
    <source>
        <dbReference type="ARBA" id="ARBA00022448"/>
    </source>
</evidence>
<dbReference type="RefSeq" id="WP_055222952.1">
    <property type="nucleotide sequence ID" value="NZ_BLYL01000002.1"/>
</dbReference>
<dbReference type="CDD" id="cd13138">
    <property type="entry name" value="MATE_yoeA_like"/>
    <property type="match status" value="1"/>
</dbReference>
<evidence type="ECO:0000256" key="5">
    <source>
        <dbReference type="ARBA" id="ARBA00022989"/>
    </source>
</evidence>
<protein>
    <submittedName>
        <fullName evidence="8">MATE family efflux transporter</fullName>
    </submittedName>
</protein>
<feature type="transmembrane region" description="Helical" evidence="7">
    <location>
        <begin position="317"/>
        <end position="337"/>
    </location>
</feature>
<dbReference type="InterPro" id="IPR002528">
    <property type="entry name" value="MATE_fam"/>
</dbReference>
<keyword evidence="4 7" id="KW-0812">Transmembrane</keyword>
<dbReference type="InterPro" id="IPR052031">
    <property type="entry name" value="Membrane_Transporter-Flippase"/>
</dbReference>
<feature type="transmembrane region" description="Helical" evidence="7">
    <location>
        <begin position="392"/>
        <end position="411"/>
    </location>
</feature>
<feature type="transmembrane region" description="Helical" evidence="7">
    <location>
        <begin position="241"/>
        <end position="263"/>
    </location>
</feature>
<name>A0AAI9K540_9FIRM</name>
<evidence type="ECO:0000256" key="3">
    <source>
        <dbReference type="ARBA" id="ARBA00022475"/>
    </source>
</evidence>
<dbReference type="InterPro" id="IPR048279">
    <property type="entry name" value="MdtK-like"/>
</dbReference>
<accession>A0AAI9K540</accession>
<sequence>MEKNLTTGSVPKTMAYFALPYLLSYFLQTLYGMADLFIIGQFCGNDAGATTAVANGSQVMHMLTVILVGLAMGTTVVIGKAVGAKKLQDAQAAIGNTVTIFMIISVLLTVMLLIFINPIVAVMDTPEEAVKGITDYLIVCFIGIPFITAYNVISSIFRGLGDSKSPMYFIAVACGLNIALDYIFIGVCGMGPLGAALGTTLAQTFSVIISFVAIKRMNTGLRLTKNDFVPRRSVLGEIVKIGLPVAVQDGCIQIAFIIITVIANKRGVNDAAAVGVVEKMISFIFIVPSSMLATVSALAAQNIGAGKHDRAEQVLRYALGIIVAYGVIAIAVVELFAPELVGLFSKNKVVVTMGVQYISSYIVDCVFAGIHFSFTGYFCAYGKSYIGFIHNMIAIVCARIPGSYIASIMYPDTLFPMGFAAPAGSFISIVICVGAFVWMKRRGTLYKANL</sequence>
<feature type="transmembrane region" description="Helical" evidence="7">
    <location>
        <begin position="283"/>
        <end position="305"/>
    </location>
</feature>
<keyword evidence="5 7" id="KW-1133">Transmembrane helix</keyword>
<organism evidence="8 9">
    <name type="scientific">Coprococcus eutactus</name>
    <dbReference type="NCBI Taxonomy" id="33043"/>
    <lineage>
        <taxon>Bacteria</taxon>
        <taxon>Bacillati</taxon>
        <taxon>Bacillota</taxon>
        <taxon>Clostridia</taxon>
        <taxon>Lachnospirales</taxon>
        <taxon>Lachnospiraceae</taxon>
        <taxon>Coprococcus</taxon>
    </lineage>
</organism>
<evidence type="ECO:0000256" key="4">
    <source>
        <dbReference type="ARBA" id="ARBA00022692"/>
    </source>
</evidence>
<dbReference type="EMBL" id="BLYL01000002">
    <property type="protein sequence ID" value="GFO93431.1"/>
    <property type="molecule type" value="Genomic_DNA"/>
</dbReference>
<dbReference type="AlphaFoldDB" id="A0AAI9K540"/>
<feature type="transmembrane region" description="Helical" evidence="7">
    <location>
        <begin position="59"/>
        <end position="82"/>
    </location>
</feature>
<feature type="transmembrane region" description="Helical" evidence="7">
    <location>
        <begin position="21"/>
        <end position="39"/>
    </location>
</feature>
<keyword evidence="2" id="KW-0813">Transport</keyword>
<dbReference type="Proteomes" id="UP000660047">
    <property type="component" value="Unassembled WGS sequence"/>
</dbReference>
<dbReference type="GO" id="GO:0015297">
    <property type="term" value="F:antiporter activity"/>
    <property type="evidence" value="ECO:0007669"/>
    <property type="project" value="InterPro"/>
</dbReference>
<feature type="transmembrane region" description="Helical" evidence="7">
    <location>
        <begin position="193"/>
        <end position="214"/>
    </location>
</feature>
<evidence type="ECO:0000313" key="9">
    <source>
        <dbReference type="Proteomes" id="UP000660047"/>
    </source>
</evidence>
<evidence type="ECO:0000256" key="1">
    <source>
        <dbReference type="ARBA" id="ARBA00004651"/>
    </source>
</evidence>
<comment type="subcellular location">
    <subcellularLocation>
        <location evidence="1">Cell membrane</location>
        <topology evidence="1">Multi-pass membrane protein</topology>
    </subcellularLocation>
</comment>
<gene>
    <name evidence="8" type="ORF">COEU31_04770</name>
</gene>
<feature type="transmembrane region" description="Helical" evidence="7">
    <location>
        <begin position="417"/>
        <end position="439"/>
    </location>
</feature>
<feature type="transmembrane region" description="Helical" evidence="7">
    <location>
        <begin position="94"/>
        <end position="116"/>
    </location>
</feature>
<dbReference type="PIRSF" id="PIRSF006603">
    <property type="entry name" value="DinF"/>
    <property type="match status" value="1"/>
</dbReference>
<feature type="transmembrane region" description="Helical" evidence="7">
    <location>
        <begin position="168"/>
        <end position="187"/>
    </location>
</feature>
<evidence type="ECO:0000256" key="6">
    <source>
        <dbReference type="ARBA" id="ARBA00023136"/>
    </source>
</evidence>
<dbReference type="Pfam" id="PF01554">
    <property type="entry name" value="MatE"/>
    <property type="match status" value="2"/>
</dbReference>
<comment type="caution">
    <text evidence="8">The sequence shown here is derived from an EMBL/GenBank/DDBJ whole genome shotgun (WGS) entry which is preliminary data.</text>
</comment>
<dbReference type="PANTHER" id="PTHR43549">
    <property type="entry name" value="MULTIDRUG RESISTANCE PROTEIN YPNP-RELATED"/>
    <property type="match status" value="1"/>
</dbReference>
<reference evidence="8" key="1">
    <citation type="submission" date="2020-06" db="EMBL/GenBank/DDBJ databases">
        <title>Characterization of fructooligosaccharide metabolism and fructooligosaccharide-degrading enzymes in human commensal butyrate producers.</title>
        <authorList>
            <person name="Tanno H."/>
            <person name="Fujii T."/>
            <person name="Hirano K."/>
            <person name="Maeno S."/>
            <person name="Tonozuka T."/>
            <person name="Sakamoto M."/>
            <person name="Ohkuma M."/>
            <person name="Tochio T."/>
            <person name="Endo A."/>
        </authorList>
    </citation>
    <scope>NUCLEOTIDE SEQUENCE</scope>
    <source>
        <strain evidence="8">JCM 31265</strain>
    </source>
</reference>
<evidence type="ECO:0000256" key="7">
    <source>
        <dbReference type="SAM" id="Phobius"/>
    </source>
</evidence>
<evidence type="ECO:0000313" key="8">
    <source>
        <dbReference type="EMBL" id="GFO93431.1"/>
    </source>
</evidence>
<feature type="transmembrane region" description="Helical" evidence="7">
    <location>
        <begin position="357"/>
        <end position="380"/>
    </location>
</feature>
<proteinExistence type="predicted"/>
<dbReference type="GO" id="GO:0042910">
    <property type="term" value="F:xenobiotic transmembrane transporter activity"/>
    <property type="evidence" value="ECO:0007669"/>
    <property type="project" value="InterPro"/>
</dbReference>
<feature type="transmembrane region" description="Helical" evidence="7">
    <location>
        <begin position="136"/>
        <end position="156"/>
    </location>
</feature>
<keyword evidence="3" id="KW-1003">Cell membrane</keyword>
<dbReference type="NCBIfam" id="TIGR00797">
    <property type="entry name" value="matE"/>
    <property type="match status" value="1"/>
</dbReference>
<dbReference type="PANTHER" id="PTHR43549:SF3">
    <property type="entry name" value="MULTIDRUG RESISTANCE PROTEIN YPNP-RELATED"/>
    <property type="match status" value="1"/>
</dbReference>